<accession>A0A433UBM5</accession>
<dbReference type="GO" id="GO:0006637">
    <property type="term" value="P:acyl-CoA metabolic process"/>
    <property type="evidence" value="ECO:0007669"/>
    <property type="project" value="TreeGrafter"/>
</dbReference>
<sequence length="476" mass="54278">MIKSCSVLRYCIRPASSRFYATGLTDISKLHSQILTVEDVREKLRENVQYRQRFRYPPTPWPANHPQEVKAIQCDLPTRRPLDSFVSCFVPMDDPRERMRYLDHGGGLRLGRFLEDLDILAGVICYKHDLNPALEGVDNGKSPYAFMTVLVDSIELMKNQPALTDDKDVYLNGKVTWVGTSSVECTMNIEQEVDGTIEKIMVAKYIMVARNPATNSAGVVNPLLLETMQDLHTYNLAEDNRLRRQEQEKRSLLKTPPTQEEKEHLHDMFLATKELTALSAKRSHLPGHCVWMKDTALRSVITCYPEDGSVYNKIFGGFTMRKAHELATATASAFSHSHVTLCRSIDDVHFLKSVDIGDQLRLQSMVVHTSGSEVQVYVRAEKFNTEKKTGEMTNDFHFTFDTGVDNLRTVIPKTYSEALMYLCARRYKSVQTPTDAAEQRTRIPHNDQIMRYQFLLKAYGTVLRHQTKAAHLPIGQ</sequence>
<dbReference type="Proteomes" id="UP000271974">
    <property type="component" value="Unassembled WGS sequence"/>
</dbReference>
<dbReference type="AlphaFoldDB" id="A0A433UBM5"/>
<dbReference type="Pfam" id="PF03061">
    <property type="entry name" value="4HBT"/>
    <property type="match status" value="1"/>
</dbReference>
<organism evidence="6 7">
    <name type="scientific">Elysia chlorotica</name>
    <name type="common">Eastern emerald elysia</name>
    <name type="synonym">Sea slug</name>
    <dbReference type="NCBI Taxonomy" id="188477"/>
    <lineage>
        <taxon>Eukaryota</taxon>
        <taxon>Metazoa</taxon>
        <taxon>Spiralia</taxon>
        <taxon>Lophotrochozoa</taxon>
        <taxon>Mollusca</taxon>
        <taxon>Gastropoda</taxon>
        <taxon>Heterobranchia</taxon>
        <taxon>Euthyneura</taxon>
        <taxon>Panpulmonata</taxon>
        <taxon>Sacoglossa</taxon>
        <taxon>Placobranchoidea</taxon>
        <taxon>Plakobranchidae</taxon>
        <taxon>Elysia</taxon>
    </lineage>
</organism>
<name>A0A433UBM5_ELYCH</name>
<evidence type="ECO:0000259" key="5">
    <source>
        <dbReference type="PROSITE" id="PS51770"/>
    </source>
</evidence>
<dbReference type="Gene3D" id="3.10.129.10">
    <property type="entry name" value="Hotdog Thioesterase"/>
    <property type="match status" value="2"/>
</dbReference>
<proteinExistence type="inferred from homology"/>
<evidence type="ECO:0000313" key="6">
    <source>
        <dbReference type="EMBL" id="RUS91196.1"/>
    </source>
</evidence>
<feature type="domain" description="HotDog ACOT-type" evidence="5">
    <location>
        <begin position="81"/>
        <end position="213"/>
    </location>
</feature>
<dbReference type="SUPFAM" id="SSF54637">
    <property type="entry name" value="Thioesterase/thiol ester dehydrase-isomerase"/>
    <property type="match status" value="2"/>
</dbReference>
<dbReference type="PANTHER" id="PTHR12655:SF0">
    <property type="entry name" value="ACYL-COENZYME A THIOESTERASE 9, MITOCHONDRIAL"/>
    <property type="match status" value="1"/>
</dbReference>
<keyword evidence="4" id="KW-0809">Transit peptide</keyword>
<dbReference type="InterPro" id="IPR029069">
    <property type="entry name" value="HotDog_dom_sf"/>
</dbReference>
<feature type="domain" description="HotDog ACOT-type" evidence="5">
    <location>
        <begin position="293"/>
        <end position="406"/>
    </location>
</feature>
<evidence type="ECO:0000256" key="4">
    <source>
        <dbReference type="ARBA" id="ARBA00022946"/>
    </source>
</evidence>
<dbReference type="InterPro" id="IPR006683">
    <property type="entry name" value="Thioestr_dom"/>
</dbReference>
<dbReference type="CDD" id="cd03442">
    <property type="entry name" value="BFIT_BACH"/>
    <property type="match status" value="1"/>
</dbReference>
<comment type="similarity">
    <text evidence="1">Belongs to the acyl coenzyme A hydrolase family.</text>
</comment>
<dbReference type="EMBL" id="RQTK01000016">
    <property type="protein sequence ID" value="RUS91196.1"/>
    <property type="molecule type" value="Genomic_DNA"/>
</dbReference>
<evidence type="ECO:0000256" key="3">
    <source>
        <dbReference type="ARBA" id="ARBA00022801"/>
    </source>
</evidence>
<evidence type="ECO:0000313" key="7">
    <source>
        <dbReference type="Proteomes" id="UP000271974"/>
    </source>
</evidence>
<dbReference type="PROSITE" id="PS51770">
    <property type="entry name" value="HOTDOG_ACOT"/>
    <property type="match status" value="2"/>
</dbReference>
<dbReference type="GO" id="GO:0047617">
    <property type="term" value="F:fatty acyl-CoA hydrolase activity"/>
    <property type="evidence" value="ECO:0007669"/>
    <property type="project" value="TreeGrafter"/>
</dbReference>
<dbReference type="OrthoDB" id="331699at2759"/>
<keyword evidence="2" id="KW-0677">Repeat</keyword>
<gene>
    <name evidence="6" type="ORF">EGW08_001002</name>
</gene>
<keyword evidence="3" id="KW-0378">Hydrolase</keyword>
<reference evidence="6 7" key="1">
    <citation type="submission" date="2019-01" db="EMBL/GenBank/DDBJ databases">
        <title>A draft genome assembly of the solar-powered sea slug Elysia chlorotica.</title>
        <authorList>
            <person name="Cai H."/>
            <person name="Li Q."/>
            <person name="Fang X."/>
            <person name="Li J."/>
            <person name="Curtis N.E."/>
            <person name="Altenburger A."/>
            <person name="Shibata T."/>
            <person name="Feng M."/>
            <person name="Maeda T."/>
            <person name="Schwartz J.A."/>
            <person name="Shigenobu S."/>
            <person name="Lundholm N."/>
            <person name="Nishiyama T."/>
            <person name="Yang H."/>
            <person name="Hasebe M."/>
            <person name="Li S."/>
            <person name="Pierce S.K."/>
            <person name="Wang J."/>
        </authorList>
    </citation>
    <scope>NUCLEOTIDE SEQUENCE [LARGE SCALE GENOMIC DNA]</scope>
    <source>
        <strain evidence="6">EC2010</strain>
        <tissue evidence="6">Whole organism of an adult</tissue>
    </source>
</reference>
<evidence type="ECO:0000256" key="2">
    <source>
        <dbReference type="ARBA" id="ARBA00022737"/>
    </source>
</evidence>
<dbReference type="InterPro" id="IPR033120">
    <property type="entry name" value="HOTDOG_ACOT"/>
</dbReference>
<dbReference type="STRING" id="188477.A0A433UBM5"/>
<comment type="caution">
    <text evidence="6">The sequence shown here is derived from an EMBL/GenBank/DDBJ whole genome shotgun (WGS) entry which is preliminary data.</text>
</comment>
<evidence type="ECO:0000256" key="1">
    <source>
        <dbReference type="ARBA" id="ARBA00010458"/>
    </source>
</evidence>
<dbReference type="PANTHER" id="PTHR12655">
    <property type="entry name" value="ACYL-COA THIOESTERASE"/>
    <property type="match status" value="1"/>
</dbReference>
<protein>
    <recommendedName>
        <fullName evidence="5">HotDog ACOT-type domain-containing protein</fullName>
    </recommendedName>
</protein>
<keyword evidence="7" id="KW-1185">Reference proteome</keyword>
<dbReference type="GO" id="GO:0005739">
    <property type="term" value="C:mitochondrion"/>
    <property type="evidence" value="ECO:0007669"/>
    <property type="project" value="TreeGrafter"/>
</dbReference>